<dbReference type="NCBIfam" id="NF004162">
    <property type="entry name" value="PRK05627.1-5"/>
    <property type="match status" value="1"/>
</dbReference>
<dbReference type="FunFam" id="3.40.50.620:FF:000021">
    <property type="entry name" value="Riboflavin biosynthesis protein"/>
    <property type="match status" value="1"/>
</dbReference>
<dbReference type="GO" id="GO:0006747">
    <property type="term" value="P:FAD biosynthetic process"/>
    <property type="evidence" value="ECO:0007669"/>
    <property type="project" value="UniProtKB-UniRule"/>
</dbReference>
<keyword evidence="8 14" id="KW-0418">Kinase</keyword>
<evidence type="ECO:0000256" key="8">
    <source>
        <dbReference type="ARBA" id="ARBA00022777"/>
    </source>
</evidence>
<dbReference type="FunFam" id="2.40.30.30:FF:000004">
    <property type="entry name" value="Riboflavin biosynthesis protein"/>
    <property type="match status" value="1"/>
</dbReference>
<keyword evidence="5 14" id="KW-0808">Transferase</keyword>
<evidence type="ECO:0000256" key="10">
    <source>
        <dbReference type="ARBA" id="ARBA00022840"/>
    </source>
</evidence>
<comment type="caution">
    <text evidence="16">The sequence shown here is derived from an EMBL/GenBank/DDBJ whole genome shotgun (WGS) entry which is preliminary data.</text>
</comment>
<dbReference type="Proteomes" id="UP000217083">
    <property type="component" value="Unassembled WGS sequence"/>
</dbReference>
<dbReference type="PANTHER" id="PTHR22749:SF6">
    <property type="entry name" value="RIBOFLAVIN KINASE"/>
    <property type="match status" value="1"/>
</dbReference>
<evidence type="ECO:0000256" key="13">
    <source>
        <dbReference type="ARBA" id="ARBA00049494"/>
    </source>
</evidence>
<comment type="catalytic activity">
    <reaction evidence="13 14">
        <text>FMN + ATP + H(+) = FAD + diphosphate</text>
        <dbReference type="Rhea" id="RHEA:17237"/>
        <dbReference type="ChEBI" id="CHEBI:15378"/>
        <dbReference type="ChEBI" id="CHEBI:30616"/>
        <dbReference type="ChEBI" id="CHEBI:33019"/>
        <dbReference type="ChEBI" id="CHEBI:57692"/>
        <dbReference type="ChEBI" id="CHEBI:58210"/>
        <dbReference type="EC" id="2.7.7.2"/>
    </reaction>
</comment>
<dbReference type="SMART" id="SM00904">
    <property type="entry name" value="Flavokinase"/>
    <property type="match status" value="1"/>
</dbReference>
<keyword evidence="17" id="KW-1185">Reference proteome</keyword>
<reference evidence="16 17" key="2">
    <citation type="submission" date="2017-09" db="EMBL/GenBank/DDBJ databases">
        <title>Bacillus patelloidae sp. nov., isolated from the intestinal tract of a marine limpet.</title>
        <authorList>
            <person name="Liu R."/>
            <person name="Dong C."/>
            <person name="Shao Z."/>
        </authorList>
    </citation>
    <scope>NUCLEOTIDE SEQUENCE [LARGE SCALE GENOMIC DNA]</scope>
    <source>
        <strain evidence="16 17">SA5d-4</strain>
    </source>
</reference>
<comment type="pathway">
    <text evidence="2 14">Cofactor biosynthesis; FMN biosynthesis; FMN from riboflavin (ATP route): step 1/1.</text>
</comment>
<accession>A0A263BZN8</accession>
<dbReference type="GO" id="GO:0009398">
    <property type="term" value="P:FMN biosynthetic process"/>
    <property type="evidence" value="ECO:0007669"/>
    <property type="project" value="UniProtKB-UniRule"/>
</dbReference>
<dbReference type="InterPro" id="IPR023468">
    <property type="entry name" value="Riboflavin_kinase"/>
</dbReference>
<dbReference type="GO" id="GO:0009231">
    <property type="term" value="P:riboflavin biosynthetic process"/>
    <property type="evidence" value="ECO:0007669"/>
    <property type="project" value="InterPro"/>
</dbReference>
<organism evidence="16 17">
    <name type="scientific">Lottiidibacillus patelloidae</name>
    <dbReference type="NCBI Taxonomy" id="2670334"/>
    <lineage>
        <taxon>Bacteria</taxon>
        <taxon>Bacillati</taxon>
        <taxon>Bacillota</taxon>
        <taxon>Bacilli</taxon>
        <taxon>Bacillales</taxon>
        <taxon>Bacillaceae</taxon>
        <taxon>Lottiidibacillus</taxon>
    </lineage>
</organism>
<sequence length="312" mass="35479">METYNITHPHEFIEEMKPKVIALGFFDGVHLGHQKVINTAVNTANVRGVEAAVMTFHPHPLVVLSNGKREVEYLTPLQEKLKRIASLGVHKCYVIKFDKDFAKLTPQQFVDQYIIALNTVHVVAGFDFSYGSLGRGTMETLPFHSRGAFDQTEIGKVVKSDEKISSTLIRSLIIDGKVSDVVDYLGRFYEVEGTVIKGEQRGRQLGFPTANIKLDENYICPKNGVYSVNVLVEGEWYKGVCNIGKKPTFHDTFEQTVEVHILDFSEDIYGKTVKITWLTRLRDEKKFSSIDELLGQIKQDIKDTEQFFKNRK</sequence>
<feature type="domain" description="Riboflavin kinase" evidence="15">
    <location>
        <begin position="184"/>
        <end position="309"/>
    </location>
</feature>
<proteinExistence type="inferred from homology"/>
<dbReference type="AlphaFoldDB" id="A0A263BZN8"/>
<evidence type="ECO:0000256" key="4">
    <source>
        <dbReference type="ARBA" id="ARBA00022643"/>
    </source>
</evidence>
<evidence type="ECO:0000256" key="11">
    <source>
        <dbReference type="ARBA" id="ARBA00023268"/>
    </source>
</evidence>
<dbReference type="PANTHER" id="PTHR22749">
    <property type="entry name" value="RIBOFLAVIN KINASE/FMN ADENYLYLTRANSFERASE"/>
    <property type="match status" value="1"/>
</dbReference>
<evidence type="ECO:0000256" key="9">
    <source>
        <dbReference type="ARBA" id="ARBA00022827"/>
    </source>
</evidence>
<keyword evidence="6 14" id="KW-0548">Nucleotidyltransferase</keyword>
<gene>
    <name evidence="16" type="primary">ribF</name>
    <name evidence="16" type="ORF">CIB95_03345</name>
</gene>
<dbReference type="NCBIfam" id="NF004160">
    <property type="entry name" value="PRK05627.1-3"/>
    <property type="match status" value="1"/>
</dbReference>
<keyword evidence="4 14" id="KW-0288">FMN</keyword>
<evidence type="ECO:0000313" key="17">
    <source>
        <dbReference type="Proteomes" id="UP000217083"/>
    </source>
</evidence>
<dbReference type="Gene3D" id="2.40.30.30">
    <property type="entry name" value="Riboflavin kinase-like"/>
    <property type="match status" value="1"/>
</dbReference>
<evidence type="ECO:0000256" key="14">
    <source>
        <dbReference type="PIRNR" id="PIRNR004491"/>
    </source>
</evidence>
<dbReference type="NCBIfam" id="TIGR00083">
    <property type="entry name" value="ribF"/>
    <property type="match status" value="1"/>
</dbReference>
<dbReference type="EMBL" id="NPIA01000001">
    <property type="protein sequence ID" value="OZM58616.1"/>
    <property type="molecule type" value="Genomic_DNA"/>
</dbReference>
<dbReference type="EC" id="2.7.7.2" evidence="14"/>
<comment type="pathway">
    <text evidence="1 14">Cofactor biosynthesis; FAD biosynthesis; FAD from FMN: step 1/1.</text>
</comment>
<keyword evidence="7 14" id="KW-0547">Nucleotide-binding</keyword>
<keyword evidence="9 14" id="KW-0274">FAD</keyword>
<evidence type="ECO:0000256" key="12">
    <source>
        <dbReference type="ARBA" id="ARBA00047880"/>
    </source>
</evidence>
<dbReference type="Pfam" id="PF01687">
    <property type="entry name" value="Flavokinase"/>
    <property type="match status" value="1"/>
</dbReference>
<dbReference type="RefSeq" id="WP_094921775.1">
    <property type="nucleotide sequence ID" value="NZ_NPIA01000001.1"/>
</dbReference>
<keyword evidence="10 14" id="KW-0067">ATP-binding</keyword>
<keyword evidence="3 14" id="KW-0285">Flavoprotein</keyword>
<keyword evidence="11" id="KW-0511">Multifunctional enzyme</keyword>
<dbReference type="UniPathway" id="UPA00276">
    <property type="reaction ID" value="UER00406"/>
</dbReference>
<evidence type="ECO:0000256" key="6">
    <source>
        <dbReference type="ARBA" id="ARBA00022695"/>
    </source>
</evidence>
<evidence type="ECO:0000256" key="1">
    <source>
        <dbReference type="ARBA" id="ARBA00004726"/>
    </source>
</evidence>
<dbReference type="GO" id="GO:0003919">
    <property type="term" value="F:FMN adenylyltransferase activity"/>
    <property type="evidence" value="ECO:0007669"/>
    <property type="project" value="UniProtKB-UniRule"/>
</dbReference>
<dbReference type="Gene3D" id="3.40.50.620">
    <property type="entry name" value="HUPs"/>
    <property type="match status" value="1"/>
</dbReference>
<dbReference type="InterPro" id="IPR023465">
    <property type="entry name" value="Riboflavin_kinase_dom_sf"/>
</dbReference>
<comment type="catalytic activity">
    <reaction evidence="12 14">
        <text>riboflavin + ATP = FMN + ADP + H(+)</text>
        <dbReference type="Rhea" id="RHEA:14357"/>
        <dbReference type="ChEBI" id="CHEBI:15378"/>
        <dbReference type="ChEBI" id="CHEBI:30616"/>
        <dbReference type="ChEBI" id="CHEBI:57986"/>
        <dbReference type="ChEBI" id="CHEBI:58210"/>
        <dbReference type="ChEBI" id="CHEBI:456216"/>
        <dbReference type="EC" id="2.7.1.26"/>
    </reaction>
</comment>
<dbReference type="PIRSF" id="PIRSF004491">
    <property type="entry name" value="FAD_Synth"/>
    <property type="match status" value="1"/>
</dbReference>
<dbReference type="EC" id="2.7.1.26" evidence="14"/>
<protein>
    <recommendedName>
        <fullName evidence="14">Riboflavin biosynthesis protein</fullName>
    </recommendedName>
    <domain>
        <recommendedName>
            <fullName evidence="14">Riboflavin kinase</fullName>
            <ecNumber evidence="14">2.7.1.26</ecNumber>
        </recommendedName>
        <alternativeName>
            <fullName evidence="14">Flavokinase</fullName>
        </alternativeName>
    </domain>
    <domain>
        <recommendedName>
            <fullName evidence="14">FMN adenylyltransferase</fullName>
            <ecNumber evidence="14">2.7.7.2</ecNumber>
        </recommendedName>
        <alternativeName>
            <fullName evidence="14">FAD pyrophosphorylase</fullName>
        </alternativeName>
        <alternativeName>
            <fullName evidence="14">FAD synthase</fullName>
        </alternativeName>
    </domain>
</protein>
<dbReference type="SUPFAM" id="SSF52374">
    <property type="entry name" value="Nucleotidylyl transferase"/>
    <property type="match status" value="1"/>
</dbReference>
<dbReference type="GO" id="GO:0005524">
    <property type="term" value="F:ATP binding"/>
    <property type="evidence" value="ECO:0007669"/>
    <property type="project" value="UniProtKB-UniRule"/>
</dbReference>
<dbReference type="CDD" id="cd02064">
    <property type="entry name" value="FAD_synthetase_N"/>
    <property type="match status" value="1"/>
</dbReference>
<evidence type="ECO:0000313" key="16">
    <source>
        <dbReference type="EMBL" id="OZM58616.1"/>
    </source>
</evidence>
<evidence type="ECO:0000256" key="3">
    <source>
        <dbReference type="ARBA" id="ARBA00022630"/>
    </source>
</evidence>
<evidence type="ECO:0000256" key="7">
    <source>
        <dbReference type="ARBA" id="ARBA00022741"/>
    </source>
</evidence>
<dbReference type="InterPro" id="IPR015865">
    <property type="entry name" value="Riboflavin_kinase_bac/euk"/>
</dbReference>
<dbReference type="UniPathway" id="UPA00277">
    <property type="reaction ID" value="UER00407"/>
</dbReference>
<name>A0A263BZN8_9BACI</name>
<evidence type="ECO:0000259" key="15">
    <source>
        <dbReference type="SMART" id="SM00904"/>
    </source>
</evidence>
<dbReference type="SUPFAM" id="SSF82114">
    <property type="entry name" value="Riboflavin kinase-like"/>
    <property type="match status" value="1"/>
</dbReference>
<dbReference type="InterPro" id="IPR014729">
    <property type="entry name" value="Rossmann-like_a/b/a_fold"/>
</dbReference>
<dbReference type="InterPro" id="IPR015864">
    <property type="entry name" value="FAD_synthase"/>
</dbReference>
<dbReference type="Pfam" id="PF06574">
    <property type="entry name" value="FAD_syn"/>
    <property type="match status" value="1"/>
</dbReference>
<evidence type="ECO:0000256" key="5">
    <source>
        <dbReference type="ARBA" id="ARBA00022679"/>
    </source>
</evidence>
<dbReference type="InterPro" id="IPR002606">
    <property type="entry name" value="Riboflavin_kinase_bac"/>
</dbReference>
<dbReference type="GO" id="GO:0008531">
    <property type="term" value="F:riboflavin kinase activity"/>
    <property type="evidence" value="ECO:0007669"/>
    <property type="project" value="UniProtKB-UniRule"/>
</dbReference>
<reference evidence="17" key="1">
    <citation type="submission" date="2017-08" db="EMBL/GenBank/DDBJ databases">
        <authorList>
            <person name="Huang Z."/>
        </authorList>
    </citation>
    <scope>NUCLEOTIDE SEQUENCE [LARGE SCALE GENOMIC DNA]</scope>
    <source>
        <strain evidence="17">SA5d-4</strain>
    </source>
</reference>
<comment type="similarity">
    <text evidence="14">Belongs to the ribF family.</text>
</comment>
<evidence type="ECO:0000256" key="2">
    <source>
        <dbReference type="ARBA" id="ARBA00005201"/>
    </source>
</evidence>